<feature type="transmembrane region" description="Helical" evidence="5">
    <location>
        <begin position="139"/>
        <end position="162"/>
    </location>
</feature>
<keyword evidence="2 5" id="KW-0812">Transmembrane</keyword>
<keyword evidence="3 5" id="KW-1133">Transmembrane helix</keyword>
<evidence type="ECO:0000313" key="7">
    <source>
        <dbReference type="Proteomes" id="UP000318733"/>
    </source>
</evidence>
<gene>
    <name evidence="6" type="ORF">FO440_13525</name>
</gene>
<keyword evidence="4 5" id="KW-0472">Membrane</keyword>
<feature type="transmembrane region" description="Helical" evidence="5">
    <location>
        <begin position="236"/>
        <end position="256"/>
    </location>
</feature>
<keyword evidence="7" id="KW-1185">Reference proteome</keyword>
<dbReference type="InterPro" id="IPR000537">
    <property type="entry name" value="UbiA_prenyltransferase"/>
</dbReference>
<feature type="transmembrane region" description="Helical" evidence="5">
    <location>
        <begin position="111"/>
        <end position="127"/>
    </location>
</feature>
<evidence type="ECO:0000256" key="1">
    <source>
        <dbReference type="ARBA" id="ARBA00004141"/>
    </source>
</evidence>
<organism evidence="6 7">
    <name type="scientific">Mucilaginibacter corticis</name>
    <dbReference type="NCBI Taxonomy" id="2597670"/>
    <lineage>
        <taxon>Bacteria</taxon>
        <taxon>Pseudomonadati</taxon>
        <taxon>Bacteroidota</taxon>
        <taxon>Sphingobacteriia</taxon>
        <taxon>Sphingobacteriales</taxon>
        <taxon>Sphingobacteriaceae</taxon>
        <taxon>Mucilaginibacter</taxon>
    </lineage>
</organism>
<dbReference type="GO" id="GO:0016020">
    <property type="term" value="C:membrane"/>
    <property type="evidence" value="ECO:0007669"/>
    <property type="project" value="UniProtKB-SubCell"/>
</dbReference>
<reference evidence="6 7" key="1">
    <citation type="submission" date="2019-07" db="EMBL/GenBank/DDBJ databases">
        <authorList>
            <person name="Huq M.A."/>
        </authorList>
    </citation>
    <scope>NUCLEOTIDE SEQUENCE [LARGE SCALE GENOMIC DNA]</scope>
    <source>
        <strain evidence="6 7">MAH-19</strain>
    </source>
</reference>
<evidence type="ECO:0000256" key="4">
    <source>
        <dbReference type="ARBA" id="ARBA00023136"/>
    </source>
</evidence>
<proteinExistence type="predicted"/>
<feature type="transmembrane region" description="Helical" evidence="5">
    <location>
        <begin position="43"/>
        <end position="64"/>
    </location>
</feature>
<feature type="transmembrane region" description="Helical" evidence="5">
    <location>
        <begin position="284"/>
        <end position="312"/>
    </location>
</feature>
<evidence type="ECO:0000256" key="5">
    <source>
        <dbReference type="SAM" id="Phobius"/>
    </source>
</evidence>
<protein>
    <recommendedName>
        <fullName evidence="8">Prenyltransferase</fullName>
    </recommendedName>
</protein>
<comment type="caution">
    <text evidence="6">The sequence shown here is derived from an EMBL/GenBank/DDBJ whole genome shotgun (WGS) entry which is preliminary data.</text>
</comment>
<feature type="transmembrane region" description="Helical" evidence="5">
    <location>
        <begin position="85"/>
        <end position="105"/>
    </location>
</feature>
<dbReference type="Pfam" id="PF01040">
    <property type="entry name" value="UbiA"/>
    <property type="match status" value="1"/>
</dbReference>
<dbReference type="EMBL" id="VLPK01000002">
    <property type="protein sequence ID" value="TSJ40759.1"/>
    <property type="molecule type" value="Genomic_DNA"/>
</dbReference>
<evidence type="ECO:0008006" key="8">
    <source>
        <dbReference type="Google" id="ProtNLM"/>
    </source>
</evidence>
<evidence type="ECO:0000256" key="2">
    <source>
        <dbReference type="ARBA" id="ARBA00022692"/>
    </source>
</evidence>
<dbReference type="GO" id="GO:0016765">
    <property type="term" value="F:transferase activity, transferring alkyl or aryl (other than methyl) groups"/>
    <property type="evidence" value="ECO:0007669"/>
    <property type="project" value="InterPro"/>
</dbReference>
<comment type="subcellular location">
    <subcellularLocation>
        <location evidence="1">Membrane</location>
        <topology evidence="1">Multi-pass membrane protein</topology>
    </subcellularLocation>
</comment>
<dbReference type="Proteomes" id="UP000318733">
    <property type="component" value="Unassembled WGS sequence"/>
</dbReference>
<dbReference type="OrthoDB" id="871842at2"/>
<feature type="transmembrane region" description="Helical" evidence="5">
    <location>
        <begin position="168"/>
        <end position="187"/>
    </location>
</feature>
<sequence>MAKVLKIIRSHEWWEFKLPPLLALGYATALSSTMPLYKVGAWLLLLLLSIIIGAIYVSTINDITDMDEDLASGKSNRMAKIPAKYRWLIPAACVLLGLLFISVFLKDTLSRVLYFLPWISFSLYSFPPVRLKNRGIWGVMADASGSHIFISLLIVSSVSAFTRRPIDWVWFAAVGVWAFTYGLRGILWHQFYDRDNDLKVNLKTYATGVEPESFKKMAVFITAVELTAFTIMLAKIFIPLTIAFLVLYFILVFINYKKLSRKLILVLVPEGKSYQILMADYYHFFYPVSLLLFAAFTQPLAWVVLLIHVLLFNNVLKNTAKLLLRPANT</sequence>
<dbReference type="RefSeq" id="WP_144248797.1">
    <property type="nucleotide sequence ID" value="NZ_VLPK01000002.1"/>
</dbReference>
<accession>A0A556MLT2</accession>
<evidence type="ECO:0000313" key="6">
    <source>
        <dbReference type="EMBL" id="TSJ40759.1"/>
    </source>
</evidence>
<name>A0A556MLT2_9SPHI</name>
<dbReference type="CDD" id="cd13956">
    <property type="entry name" value="PT_UbiA"/>
    <property type="match status" value="1"/>
</dbReference>
<evidence type="ECO:0000256" key="3">
    <source>
        <dbReference type="ARBA" id="ARBA00022989"/>
    </source>
</evidence>
<dbReference type="AlphaFoldDB" id="A0A556MLT2"/>